<evidence type="ECO:0000256" key="1">
    <source>
        <dbReference type="SAM" id="MobiDB-lite"/>
    </source>
</evidence>
<reference evidence="2" key="2">
    <citation type="submission" date="2018-05" db="EMBL/GenBank/DDBJ databases">
        <title>OgluRS3 (Oryza glumaepatula Reference Sequence Version 3).</title>
        <authorList>
            <person name="Zhang J."/>
            <person name="Kudrna D."/>
            <person name="Lee S."/>
            <person name="Talag J."/>
            <person name="Welchert J."/>
            <person name="Wing R.A."/>
        </authorList>
    </citation>
    <scope>NUCLEOTIDE SEQUENCE [LARGE SCALE GENOMIC DNA]</scope>
</reference>
<keyword evidence="3" id="KW-1185">Reference proteome</keyword>
<feature type="region of interest" description="Disordered" evidence="1">
    <location>
        <begin position="1"/>
        <end position="33"/>
    </location>
</feature>
<dbReference type="Gramene" id="OGLUM09G06430.1">
    <property type="protein sequence ID" value="OGLUM09G06430.1"/>
    <property type="gene ID" value="OGLUM09G06430"/>
</dbReference>
<organism evidence="2">
    <name type="scientific">Oryza glumipatula</name>
    <dbReference type="NCBI Taxonomy" id="40148"/>
    <lineage>
        <taxon>Eukaryota</taxon>
        <taxon>Viridiplantae</taxon>
        <taxon>Streptophyta</taxon>
        <taxon>Embryophyta</taxon>
        <taxon>Tracheophyta</taxon>
        <taxon>Spermatophyta</taxon>
        <taxon>Magnoliopsida</taxon>
        <taxon>Liliopsida</taxon>
        <taxon>Poales</taxon>
        <taxon>Poaceae</taxon>
        <taxon>BOP clade</taxon>
        <taxon>Oryzoideae</taxon>
        <taxon>Oryzeae</taxon>
        <taxon>Oryzinae</taxon>
        <taxon>Oryza</taxon>
    </lineage>
</organism>
<proteinExistence type="predicted"/>
<dbReference type="AlphaFoldDB" id="A0A0E0B1H5"/>
<sequence length="122" mass="12944">MLPTPGIKRKRIGSSSVIDGDGGSTHLAGSSSDTSFNALSAAYRRPPMPHRAPRTRTSARSVAMAMVQVRGRIGKQATTLLARCTSASRWHGGRARSPPPHPRCSPALPSFVPCQRETGGLQ</sequence>
<evidence type="ECO:0000313" key="2">
    <source>
        <dbReference type="EnsemblPlants" id="OGLUM09G06430.1"/>
    </source>
</evidence>
<evidence type="ECO:0000313" key="3">
    <source>
        <dbReference type="Proteomes" id="UP000026961"/>
    </source>
</evidence>
<dbReference type="EnsemblPlants" id="OGLUM09G06430.1">
    <property type="protein sequence ID" value="OGLUM09G06430.1"/>
    <property type="gene ID" value="OGLUM09G06430"/>
</dbReference>
<feature type="region of interest" description="Disordered" evidence="1">
    <location>
        <begin position="87"/>
        <end position="122"/>
    </location>
</feature>
<reference evidence="2" key="1">
    <citation type="submission" date="2015-04" db="UniProtKB">
        <authorList>
            <consortium name="EnsemblPlants"/>
        </authorList>
    </citation>
    <scope>IDENTIFICATION</scope>
</reference>
<name>A0A0E0B1H5_9ORYZ</name>
<dbReference type="HOGENOM" id="CLU_2030371_0_0_1"/>
<dbReference type="Proteomes" id="UP000026961">
    <property type="component" value="Chromosome 9"/>
</dbReference>
<accession>A0A0E0B1H5</accession>
<protein>
    <submittedName>
        <fullName evidence="2">Uncharacterized protein</fullName>
    </submittedName>
</protein>